<dbReference type="EMBL" id="FZQP02002037">
    <property type="protein sequence ID" value="VVC94575.1"/>
    <property type="molecule type" value="Genomic_DNA"/>
</dbReference>
<feature type="domain" description="TIL" evidence="6">
    <location>
        <begin position="88"/>
        <end position="137"/>
    </location>
</feature>
<keyword evidence="2" id="KW-0646">Protease inhibitor</keyword>
<dbReference type="CDD" id="cd19941">
    <property type="entry name" value="TIL"/>
    <property type="match status" value="2"/>
</dbReference>
<evidence type="ECO:0000256" key="2">
    <source>
        <dbReference type="ARBA" id="ARBA00022690"/>
    </source>
</evidence>
<comment type="similarity">
    <text evidence="1">Belongs to the serine protease inhibitor-like (TIL domain-containing) family.</text>
</comment>
<organism evidence="7 8">
    <name type="scientific">Leptidea sinapis</name>
    <dbReference type="NCBI Taxonomy" id="189913"/>
    <lineage>
        <taxon>Eukaryota</taxon>
        <taxon>Metazoa</taxon>
        <taxon>Ecdysozoa</taxon>
        <taxon>Arthropoda</taxon>
        <taxon>Hexapoda</taxon>
        <taxon>Insecta</taxon>
        <taxon>Pterygota</taxon>
        <taxon>Neoptera</taxon>
        <taxon>Endopterygota</taxon>
        <taxon>Lepidoptera</taxon>
        <taxon>Glossata</taxon>
        <taxon>Ditrysia</taxon>
        <taxon>Papilionoidea</taxon>
        <taxon>Pieridae</taxon>
        <taxon>Dismorphiinae</taxon>
        <taxon>Leptidea</taxon>
    </lineage>
</organism>
<feature type="chain" id="PRO_5022889870" description="TIL domain-containing protein" evidence="5">
    <location>
        <begin position="24"/>
        <end position="201"/>
    </location>
</feature>
<dbReference type="GO" id="GO:0004867">
    <property type="term" value="F:serine-type endopeptidase inhibitor activity"/>
    <property type="evidence" value="ECO:0007669"/>
    <property type="project" value="UniProtKB-KW"/>
</dbReference>
<dbReference type="InterPro" id="IPR002919">
    <property type="entry name" value="TIL_dom"/>
</dbReference>
<keyword evidence="5" id="KW-0732">Signal</keyword>
<dbReference type="InterPro" id="IPR036084">
    <property type="entry name" value="Ser_inhib-like_sf"/>
</dbReference>
<proteinExistence type="inferred from homology"/>
<name>A0A5E4QBZ9_9NEOP</name>
<dbReference type="Pfam" id="PF01826">
    <property type="entry name" value="TIL"/>
    <property type="match status" value="2"/>
</dbReference>
<evidence type="ECO:0000259" key="6">
    <source>
        <dbReference type="Pfam" id="PF01826"/>
    </source>
</evidence>
<dbReference type="FunFam" id="2.10.25.10:FF:000055">
    <property type="entry name" value="alpha-tectorin isoform X1"/>
    <property type="match status" value="1"/>
</dbReference>
<feature type="signal peptide" evidence="5">
    <location>
        <begin position="1"/>
        <end position="23"/>
    </location>
</feature>
<evidence type="ECO:0000313" key="8">
    <source>
        <dbReference type="Proteomes" id="UP000324832"/>
    </source>
</evidence>
<keyword evidence="4" id="KW-1015">Disulfide bond</keyword>
<keyword evidence="3" id="KW-0722">Serine protease inhibitor</keyword>
<dbReference type="SUPFAM" id="SSF57567">
    <property type="entry name" value="Serine protease inhibitors"/>
    <property type="match status" value="3"/>
</dbReference>
<sequence length="201" mass="21025">MIGRTILLLVAAVVVGAFYTAEGDCPQNEEYLLCGSACPFNCTNPAGPVNCIDDCVEGCFCKSGYLRNENGTCVTTDKCIAANNTSVCGANEEFLSCGSPCPATCSNPEPECVGACSMGCFCKSGFVRDEVQNKCVPTCDDPEPICTKSCNGGCVCAPGLLRDSNGTCLTVDKCPLTNGTTPGPLRKYLNEISKILHLTIA</sequence>
<dbReference type="PANTHER" id="PTHR23259">
    <property type="entry name" value="RIDDLE"/>
    <property type="match status" value="1"/>
</dbReference>
<evidence type="ECO:0000256" key="1">
    <source>
        <dbReference type="ARBA" id="ARBA00007611"/>
    </source>
</evidence>
<protein>
    <recommendedName>
        <fullName evidence="6">TIL domain-containing protein</fullName>
    </recommendedName>
</protein>
<evidence type="ECO:0000256" key="4">
    <source>
        <dbReference type="ARBA" id="ARBA00023157"/>
    </source>
</evidence>
<gene>
    <name evidence="7" type="ORF">LSINAPIS_LOCUS6485</name>
</gene>
<dbReference type="InterPro" id="IPR051368">
    <property type="entry name" value="SerProtInhib-TIL_Domain"/>
</dbReference>
<evidence type="ECO:0000256" key="5">
    <source>
        <dbReference type="SAM" id="SignalP"/>
    </source>
</evidence>
<evidence type="ECO:0000313" key="7">
    <source>
        <dbReference type="EMBL" id="VVC94575.1"/>
    </source>
</evidence>
<evidence type="ECO:0000256" key="3">
    <source>
        <dbReference type="ARBA" id="ARBA00022900"/>
    </source>
</evidence>
<feature type="domain" description="TIL" evidence="6">
    <location>
        <begin position="25"/>
        <end position="79"/>
    </location>
</feature>
<accession>A0A5E4QBZ9</accession>
<dbReference type="Proteomes" id="UP000324832">
    <property type="component" value="Unassembled WGS sequence"/>
</dbReference>
<reference evidence="7 8" key="1">
    <citation type="submission" date="2017-07" db="EMBL/GenBank/DDBJ databases">
        <authorList>
            <person name="Talla V."/>
            <person name="Backstrom N."/>
        </authorList>
    </citation>
    <scope>NUCLEOTIDE SEQUENCE [LARGE SCALE GENOMIC DNA]</scope>
</reference>
<dbReference type="Gene3D" id="2.10.25.10">
    <property type="entry name" value="Laminin"/>
    <property type="match status" value="3"/>
</dbReference>
<keyword evidence="8" id="KW-1185">Reference proteome</keyword>
<dbReference type="AlphaFoldDB" id="A0A5E4QBZ9"/>
<dbReference type="PANTHER" id="PTHR23259:SF70">
    <property type="entry name" value="ACCESSORY GLAND PROTEIN ACP62F-RELATED"/>
    <property type="match status" value="1"/>
</dbReference>